<name>A0A163KBK6_ABSGL</name>
<dbReference type="AlphaFoldDB" id="A0A163KBK6"/>
<dbReference type="EMBL" id="LT555144">
    <property type="protein sequence ID" value="SAM09586.1"/>
    <property type="molecule type" value="Genomic_DNA"/>
</dbReference>
<comment type="subcellular location">
    <subcellularLocation>
        <location evidence="1">Membrane</location>
        <topology evidence="1">Single-pass type I membrane protein</topology>
    </subcellularLocation>
</comment>
<organism evidence="9">
    <name type="scientific">Absidia glauca</name>
    <name type="common">Pin mould</name>
    <dbReference type="NCBI Taxonomy" id="4829"/>
    <lineage>
        <taxon>Eukaryota</taxon>
        <taxon>Fungi</taxon>
        <taxon>Fungi incertae sedis</taxon>
        <taxon>Mucoromycota</taxon>
        <taxon>Mucoromycotina</taxon>
        <taxon>Mucoromycetes</taxon>
        <taxon>Mucorales</taxon>
        <taxon>Cunninghamellaceae</taxon>
        <taxon>Absidia</taxon>
    </lineage>
</organism>
<dbReference type="STRING" id="4829.A0A163KBK6"/>
<evidence type="ECO:0000256" key="1">
    <source>
        <dbReference type="ARBA" id="ARBA00004479"/>
    </source>
</evidence>
<dbReference type="InParanoid" id="A0A163KBK6"/>
<dbReference type="InterPro" id="IPR013320">
    <property type="entry name" value="ConA-like_dom_sf"/>
</dbReference>
<dbReference type="GO" id="GO:0000139">
    <property type="term" value="C:Golgi membrane"/>
    <property type="evidence" value="ECO:0007669"/>
    <property type="project" value="TreeGrafter"/>
</dbReference>
<evidence type="ECO:0000256" key="7">
    <source>
        <dbReference type="SAM" id="SignalP"/>
    </source>
</evidence>
<sequence>MRSLITLVLSGLAMVSLTAAQAQAPSSVILRTHSISMPYIDDELQNRWFDFGGDTIINTNRHIRLTSNRQSQLGHLWSRLPITAHDFEVEFEFSVDGPAGHLYGDGFAMWLAKERASDGTVFGSKDKFEGLGVFFDTYDNERSHRHTFPYISSMLGDGLTSYDNDKDGRTTELAGCEADFRAKTFPTRARLTYFKNNYLRFDVLWRDEDSWDECFKVYDVKLPSQIYLGFSAHTGDLTDNHDIISVTTKTLVPEAKESKPVNTQSKPKKSSGGFFSFLLKILLAAGLVGVLFVGYRMYEKNNQMKRF</sequence>
<dbReference type="InterPro" id="IPR051136">
    <property type="entry name" value="Intracellular_Lectin-GPT"/>
</dbReference>
<feature type="signal peptide" evidence="7">
    <location>
        <begin position="1"/>
        <end position="20"/>
    </location>
</feature>
<evidence type="ECO:0000313" key="9">
    <source>
        <dbReference type="EMBL" id="SAM09586.1"/>
    </source>
</evidence>
<dbReference type="OrthoDB" id="270293at2759"/>
<keyword evidence="5 6" id="KW-0472">Membrane</keyword>
<evidence type="ECO:0000256" key="6">
    <source>
        <dbReference type="SAM" id="Phobius"/>
    </source>
</evidence>
<evidence type="ECO:0000313" key="10">
    <source>
        <dbReference type="Proteomes" id="UP000078561"/>
    </source>
</evidence>
<accession>A0A163KBK6</accession>
<evidence type="ECO:0000256" key="3">
    <source>
        <dbReference type="ARBA" id="ARBA00022729"/>
    </source>
</evidence>
<protein>
    <recommendedName>
        <fullName evidence="8">L-type lectin-like domain-containing protein</fullName>
    </recommendedName>
</protein>
<gene>
    <name evidence="9" type="primary">ABSGL_15282.1 scaffold 16333</name>
</gene>
<feature type="domain" description="L-type lectin-like" evidence="8">
    <location>
        <begin position="27"/>
        <end position="251"/>
    </location>
</feature>
<keyword evidence="2 6" id="KW-0812">Transmembrane</keyword>
<dbReference type="GO" id="GO:0005789">
    <property type="term" value="C:endoplasmic reticulum membrane"/>
    <property type="evidence" value="ECO:0007669"/>
    <property type="project" value="TreeGrafter"/>
</dbReference>
<dbReference type="GO" id="GO:0005537">
    <property type="term" value="F:D-mannose binding"/>
    <property type="evidence" value="ECO:0007669"/>
    <property type="project" value="TreeGrafter"/>
</dbReference>
<feature type="transmembrane region" description="Helical" evidence="6">
    <location>
        <begin position="274"/>
        <end position="298"/>
    </location>
</feature>
<evidence type="ECO:0000259" key="8">
    <source>
        <dbReference type="PROSITE" id="PS51328"/>
    </source>
</evidence>
<dbReference type="PANTHER" id="PTHR12223:SF45">
    <property type="entry name" value="RE50040P"/>
    <property type="match status" value="1"/>
</dbReference>
<dbReference type="SUPFAM" id="SSF49899">
    <property type="entry name" value="Concanavalin A-like lectins/glucanases"/>
    <property type="match status" value="1"/>
</dbReference>
<dbReference type="OMA" id="GCTADIR"/>
<keyword evidence="10" id="KW-1185">Reference proteome</keyword>
<dbReference type="PANTHER" id="PTHR12223">
    <property type="entry name" value="VESICULAR MANNOSE-BINDING LECTIN"/>
    <property type="match status" value="1"/>
</dbReference>
<dbReference type="PROSITE" id="PS51328">
    <property type="entry name" value="L_LECTIN_LIKE"/>
    <property type="match status" value="1"/>
</dbReference>
<dbReference type="Gene3D" id="2.60.120.200">
    <property type="match status" value="1"/>
</dbReference>
<reference evidence="9" key="1">
    <citation type="submission" date="2016-04" db="EMBL/GenBank/DDBJ databases">
        <authorList>
            <person name="Evans L.H."/>
            <person name="Alamgir A."/>
            <person name="Owens N."/>
            <person name="Weber N.D."/>
            <person name="Virtaneva K."/>
            <person name="Barbian K."/>
            <person name="Babar A."/>
            <person name="Rosenke K."/>
        </authorList>
    </citation>
    <scope>NUCLEOTIDE SEQUENCE [LARGE SCALE GENOMIC DNA]</scope>
    <source>
        <strain evidence="9">CBS 101.48</strain>
    </source>
</reference>
<dbReference type="Proteomes" id="UP000078561">
    <property type="component" value="Unassembled WGS sequence"/>
</dbReference>
<evidence type="ECO:0000256" key="5">
    <source>
        <dbReference type="ARBA" id="ARBA00023136"/>
    </source>
</evidence>
<evidence type="ECO:0000256" key="4">
    <source>
        <dbReference type="ARBA" id="ARBA00022989"/>
    </source>
</evidence>
<dbReference type="GO" id="GO:0005793">
    <property type="term" value="C:endoplasmic reticulum-Golgi intermediate compartment"/>
    <property type="evidence" value="ECO:0007669"/>
    <property type="project" value="TreeGrafter"/>
</dbReference>
<dbReference type="InterPro" id="IPR005052">
    <property type="entry name" value="Lectin_leg"/>
</dbReference>
<dbReference type="GO" id="GO:0006888">
    <property type="term" value="P:endoplasmic reticulum to Golgi vesicle-mediated transport"/>
    <property type="evidence" value="ECO:0007669"/>
    <property type="project" value="TreeGrafter"/>
</dbReference>
<proteinExistence type="predicted"/>
<keyword evidence="3 7" id="KW-0732">Signal</keyword>
<dbReference type="GO" id="GO:0030134">
    <property type="term" value="C:COPII-coated ER to Golgi transport vesicle"/>
    <property type="evidence" value="ECO:0007669"/>
    <property type="project" value="TreeGrafter"/>
</dbReference>
<dbReference type="Pfam" id="PF03388">
    <property type="entry name" value="Lectin_leg-like"/>
    <property type="match status" value="1"/>
</dbReference>
<evidence type="ECO:0000256" key="2">
    <source>
        <dbReference type="ARBA" id="ARBA00022692"/>
    </source>
</evidence>
<feature type="chain" id="PRO_5007843606" description="L-type lectin-like domain-containing protein" evidence="7">
    <location>
        <begin position="21"/>
        <end position="307"/>
    </location>
</feature>
<dbReference type="FunCoup" id="A0A163KBK6">
    <property type="interactions" value="393"/>
</dbReference>
<keyword evidence="4 6" id="KW-1133">Transmembrane helix</keyword>